<feature type="modified residue" description="4-aspartylphosphate" evidence="28">
    <location>
        <position position="690"/>
    </location>
</feature>
<keyword evidence="35" id="KW-1185">Reference proteome</keyword>
<keyword evidence="18 24" id="KW-0902">Two-component regulatory system</keyword>
<accession>A0A251KE42</accession>
<dbReference type="Proteomes" id="UP000091857">
    <property type="component" value="Chromosome 8"/>
</dbReference>
<dbReference type="OMA" id="FNCCDED"/>
<feature type="disulfide bond" description="Interchain" evidence="26">
    <location>
        <position position="30"/>
    </location>
</feature>
<feature type="binding site" evidence="25">
    <location>
        <position position="90"/>
    </location>
    <ligand>
        <name>Cu cation</name>
        <dbReference type="ChEBI" id="CHEBI:23378"/>
    </ligand>
</feature>
<dbReference type="InterPro" id="IPR011006">
    <property type="entry name" value="CheY-like_superfamily"/>
</dbReference>
<evidence type="ECO:0000256" key="25">
    <source>
        <dbReference type="PIRSR" id="PIRSR026389-2"/>
    </source>
</evidence>
<dbReference type="SMART" id="SM00448">
    <property type="entry name" value="REC"/>
    <property type="match status" value="1"/>
</dbReference>
<evidence type="ECO:0000313" key="34">
    <source>
        <dbReference type="EMBL" id="OAY44278.1"/>
    </source>
</evidence>
<dbReference type="GO" id="GO:0005789">
    <property type="term" value="C:endoplasmic reticulum membrane"/>
    <property type="evidence" value="ECO:0007669"/>
    <property type="project" value="UniProtKB-SubCell"/>
</dbReference>
<dbReference type="Gene3D" id="3.40.50.2300">
    <property type="match status" value="1"/>
</dbReference>
<dbReference type="FunFam" id="3.40.50.2300:FF:000240">
    <property type="entry name" value="Ethylene receptor"/>
    <property type="match status" value="1"/>
</dbReference>
<keyword evidence="9 24" id="KW-0479">Metal-binding</keyword>
<dbReference type="STRING" id="3983.A0A251KE42"/>
<feature type="binding site" evidence="25">
    <location>
        <position position="94"/>
    </location>
    <ligand>
        <name>Cu cation</name>
        <dbReference type="ChEBI" id="CHEBI:23378"/>
    </ligand>
</feature>
<evidence type="ECO:0000256" key="10">
    <source>
        <dbReference type="ARBA" id="ARBA00022741"/>
    </source>
</evidence>
<keyword evidence="10 24" id="KW-0547">Nucleotide-binding</keyword>
<comment type="function">
    <text evidence="1 24">May act early in the ethylene signal transduction pathway, possibly as an ethylene receptor, or as a regulator of the pathway.</text>
</comment>
<reference evidence="34 35" key="1">
    <citation type="submission" date="2016-02" db="EMBL/GenBank/DDBJ databases">
        <title>WGS assembly of Manihot esculenta.</title>
        <authorList>
            <person name="Bredeson J.V."/>
            <person name="Prochnik S.E."/>
            <person name="Lyons J.B."/>
            <person name="Schmutz J."/>
            <person name="Grimwood J."/>
            <person name="Vrebalov J."/>
            <person name="Bart R.S."/>
            <person name="Amuge T."/>
            <person name="Ferguson M.E."/>
            <person name="Green R."/>
            <person name="Putnam N."/>
            <person name="Stites J."/>
            <person name="Rounsley S."/>
            <person name="Rokhsar D.S."/>
        </authorList>
    </citation>
    <scope>NUCLEOTIDE SEQUENCE [LARGE SCALE GENOMIC DNA]</scope>
    <source>
        <strain evidence="35">cv. AM560-2</strain>
        <tissue evidence="34">Leaf</tissue>
    </source>
</reference>
<dbReference type="InterPro" id="IPR036890">
    <property type="entry name" value="HATPase_C_sf"/>
</dbReference>
<evidence type="ECO:0000256" key="11">
    <source>
        <dbReference type="ARBA" id="ARBA00022745"/>
    </source>
</evidence>
<comment type="function">
    <text evidence="22">Ethylene receptor related to bacterial two-component regulators. Acts as a redundant negative regulator of ethylene signaling.</text>
</comment>
<evidence type="ECO:0000313" key="35">
    <source>
        <dbReference type="Proteomes" id="UP000091857"/>
    </source>
</evidence>
<feature type="domain" description="Response regulatory" evidence="33">
    <location>
        <begin position="639"/>
        <end position="757"/>
    </location>
</feature>
<keyword evidence="20 26" id="KW-1015">Disulfide bond</keyword>
<dbReference type="OrthoDB" id="60033at2759"/>
<dbReference type="GO" id="GO:0004674">
    <property type="term" value="F:protein serine/threonine kinase activity"/>
    <property type="evidence" value="ECO:0007669"/>
    <property type="project" value="UniProtKB-ARBA"/>
</dbReference>
<feature type="transmembrane region" description="Helical" evidence="30">
    <location>
        <begin position="78"/>
        <end position="102"/>
    </location>
</feature>
<keyword evidence="8 30" id="KW-0812">Transmembrane</keyword>
<feature type="cross-link" description="Glycyl lysine isopeptide (Lys-Gly) (interchain with G-Cter in ubiquitin)" evidence="27">
    <location>
        <position position="742"/>
    </location>
</feature>
<evidence type="ECO:0000256" key="3">
    <source>
        <dbReference type="ARBA" id="ARBA00009842"/>
    </source>
</evidence>
<keyword evidence="16 30" id="KW-1133">Transmembrane helix</keyword>
<dbReference type="SUPFAM" id="SSF55781">
    <property type="entry name" value="GAF domain-like"/>
    <property type="match status" value="1"/>
</dbReference>
<evidence type="ECO:0000259" key="32">
    <source>
        <dbReference type="PROSITE" id="PS50109"/>
    </source>
</evidence>
<evidence type="ECO:0000256" key="27">
    <source>
        <dbReference type="PIRSR" id="PIRSR026389-4"/>
    </source>
</evidence>
<evidence type="ECO:0000256" key="13">
    <source>
        <dbReference type="ARBA" id="ARBA00022824"/>
    </source>
</evidence>
<dbReference type="InterPro" id="IPR001789">
    <property type="entry name" value="Sig_transdc_resp-reg_receiver"/>
</dbReference>
<keyword evidence="29" id="KW-0175">Coiled coil</keyword>
<evidence type="ECO:0000256" key="6">
    <source>
        <dbReference type="ARBA" id="ARBA00022553"/>
    </source>
</evidence>
<comment type="similarity">
    <text evidence="3 24">Belongs to the ethylene receptor family.</text>
</comment>
<evidence type="ECO:0000256" key="20">
    <source>
        <dbReference type="ARBA" id="ARBA00023157"/>
    </source>
</evidence>
<dbReference type="EMBL" id="CM004394">
    <property type="protein sequence ID" value="OAY44279.1"/>
    <property type="molecule type" value="Genomic_DNA"/>
</dbReference>
<comment type="subunit">
    <text evidence="4">Homodimer; disulfide-linked.</text>
</comment>
<evidence type="ECO:0000256" key="21">
    <source>
        <dbReference type="ARBA" id="ARBA00023170"/>
    </source>
</evidence>
<dbReference type="Gramene" id="Manes.08G137300.1.v8.1">
    <property type="protein sequence ID" value="Manes.08G137300.1.v8.1.CDS"/>
    <property type="gene ID" value="Manes.08G137300.v8.1"/>
</dbReference>
<evidence type="ECO:0000256" key="12">
    <source>
        <dbReference type="ARBA" id="ARBA00022777"/>
    </source>
</evidence>
<evidence type="ECO:0000256" key="7">
    <source>
        <dbReference type="ARBA" id="ARBA00022679"/>
    </source>
</evidence>
<evidence type="ECO:0000256" key="16">
    <source>
        <dbReference type="ARBA" id="ARBA00022989"/>
    </source>
</evidence>
<keyword evidence="11 24" id="KW-0936">Ethylene signaling pathway</keyword>
<dbReference type="PANTHER" id="PTHR24423:SF629">
    <property type="entry name" value="PROTEIN EIN4"/>
    <property type="match status" value="1"/>
</dbReference>
<dbReference type="Gene3D" id="1.10.287.130">
    <property type="match status" value="1"/>
</dbReference>
<evidence type="ECO:0000256" key="4">
    <source>
        <dbReference type="ARBA" id="ARBA00011748"/>
    </source>
</evidence>
<keyword evidence="7 24" id="KW-0808">Transferase</keyword>
<feature type="coiled-coil region" evidence="29">
    <location>
        <begin position="338"/>
        <end position="368"/>
    </location>
</feature>
<keyword evidence="31" id="KW-0732">Signal</keyword>
<dbReference type="InterPro" id="IPR014525">
    <property type="entry name" value="ETR"/>
</dbReference>
<dbReference type="GO" id="GO:0005524">
    <property type="term" value="F:ATP binding"/>
    <property type="evidence" value="ECO:0007669"/>
    <property type="project" value="UniProtKB-UniRule"/>
</dbReference>
<sequence>MLRALASRLFFLISCIMISVSALDHEFVNCNCDDEGFWSVHSILECQKVSDFLIAVAYFSIPIELLYFVSCSNFPLKWVLLQFIAFIVLCGLTHLLTGWTYYGPHSFQLMLSLTVAKFLTALVSCATAITLLTLIPLLLKWKVRELFLKQNVLELDQEVGMMKKQKEASLHVRMLTREIRKSLDKHTILYTTLVELSKTLDLHNCAVWMPNENRTEMNLTHELKPSGKHYHLSIPVNDPDVLEIKDAKGVKILRPDSALGVASGGGSEEAGALAAIRMPMLQVSNFKGGTPELVDTCYAILVLVLPGMNSRAWTYEEMEIVEVVADQVAVALSHASVLEESQLMREKLSEQNRALQQARKNAMMASQARNSFQKVMSHGMRRPMHSISGLLSMFQDENMSFEQRIIIDTLVKTSNVVSTLINDVMEISTKDNGRFSLEVRAFRLHSMIKEASCLAKCFCAYKGFGFEIDVQSSLPDLVIGDERRAFQVILHMVGYLLNAHDAGGTVIYRVFSESSSEGKNDRMLGMWKSNAPEEFVLIKFEIEIKETSSLSDGSVSTAHSSGRRQNSDEVKEGLSFSMCKKLVQMMQGNIWISQNSVGLAQSMTLVLRFQTRPSYGRAIFAAGTTSEQPNSNSIFRGLRVILADDDDVNRTVTKKLLEKLGCEVTAVASGFECLSALSSAENSLGVVILDLQMPEMDGFEVAMRIRKFRSRNWPLIIALTASAEDNVWERCLQMGMNGVIRKPVLLQGMADELRRVLQRAGEGL</sequence>
<dbReference type="SMART" id="SM00065">
    <property type="entry name" value="GAF"/>
    <property type="match status" value="1"/>
</dbReference>
<comment type="subcellular location">
    <subcellularLocation>
        <location evidence="2">Endoplasmic reticulum membrane</location>
        <topology evidence="2">Multi-pass membrane protein</topology>
    </subcellularLocation>
</comment>
<evidence type="ECO:0000256" key="14">
    <source>
        <dbReference type="ARBA" id="ARBA00022840"/>
    </source>
</evidence>
<evidence type="ECO:0000256" key="29">
    <source>
        <dbReference type="SAM" id="Coils"/>
    </source>
</evidence>
<gene>
    <name evidence="34" type="ORF">MANES_08G137300</name>
</gene>
<dbReference type="SUPFAM" id="SSF52172">
    <property type="entry name" value="CheY-like"/>
    <property type="match status" value="1"/>
</dbReference>
<keyword evidence="6 28" id="KW-0597">Phosphoprotein</keyword>
<evidence type="ECO:0000256" key="5">
    <source>
        <dbReference type="ARBA" id="ARBA00022499"/>
    </source>
</evidence>
<dbReference type="Pfam" id="PF01590">
    <property type="entry name" value="GAF"/>
    <property type="match status" value="1"/>
</dbReference>
<dbReference type="GO" id="GO:0000155">
    <property type="term" value="F:phosphorelay sensor kinase activity"/>
    <property type="evidence" value="ECO:0007669"/>
    <property type="project" value="InterPro"/>
</dbReference>
<keyword evidence="13 24" id="KW-0256">Endoplasmic reticulum</keyword>
<dbReference type="SUPFAM" id="SSF55874">
    <property type="entry name" value="ATPase domain of HSP90 chaperone/DNA topoisomerase II/histidine kinase"/>
    <property type="match status" value="1"/>
</dbReference>
<dbReference type="PROSITE" id="PS50109">
    <property type="entry name" value="HIS_KIN"/>
    <property type="match status" value="1"/>
</dbReference>
<keyword evidence="19 24" id="KW-0472">Membrane</keyword>
<evidence type="ECO:0000256" key="2">
    <source>
        <dbReference type="ARBA" id="ARBA00004477"/>
    </source>
</evidence>
<evidence type="ECO:0000256" key="26">
    <source>
        <dbReference type="PIRSR" id="PIRSR026389-3"/>
    </source>
</evidence>
<protein>
    <recommendedName>
        <fullName evidence="24">Ethylene receptor</fullName>
    </recommendedName>
</protein>
<comment type="subunit">
    <text evidence="23">Heteromer with ETR1. Binds to MRF3/ECIP1.</text>
</comment>
<dbReference type="InterPro" id="IPR058544">
    <property type="entry name" value="ETR1_N"/>
</dbReference>
<dbReference type="PIRSF" id="PIRSF026389">
    <property type="entry name" value="Ethyln_sen_HK"/>
    <property type="match status" value="1"/>
</dbReference>
<organism evidence="34 35">
    <name type="scientific">Manihot esculenta</name>
    <name type="common">Cassava</name>
    <name type="synonym">Jatropha manihot</name>
    <dbReference type="NCBI Taxonomy" id="3983"/>
    <lineage>
        <taxon>Eukaryota</taxon>
        <taxon>Viridiplantae</taxon>
        <taxon>Streptophyta</taxon>
        <taxon>Embryophyta</taxon>
        <taxon>Tracheophyta</taxon>
        <taxon>Spermatophyta</taxon>
        <taxon>Magnoliopsida</taxon>
        <taxon>eudicotyledons</taxon>
        <taxon>Gunneridae</taxon>
        <taxon>Pentapetalae</taxon>
        <taxon>rosids</taxon>
        <taxon>fabids</taxon>
        <taxon>Malpighiales</taxon>
        <taxon>Euphorbiaceae</taxon>
        <taxon>Crotonoideae</taxon>
        <taxon>Manihoteae</taxon>
        <taxon>Manihot</taxon>
    </lineage>
</organism>
<evidence type="ECO:0000256" key="17">
    <source>
        <dbReference type="ARBA" id="ARBA00023008"/>
    </source>
</evidence>
<dbReference type="GO" id="GO:0038199">
    <property type="term" value="F:ethylene receptor activity"/>
    <property type="evidence" value="ECO:0000318"/>
    <property type="project" value="GO_Central"/>
</dbReference>
<dbReference type="InterPro" id="IPR029016">
    <property type="entry name" value="GAF-like_dom_sf"/>
</dbReference>
<dbReference type="AlphaFoldDB" id="A0A251KE42"/>
<dbReference type="InterPro" id="IPR003661">
    <property type="entry name" value="HisK_dim/P_dom"/>
</dbReference>
<dbReference type="CDD" id="cd19933">
    <property type="entry name" value="REC_ETR-like"/>
    <property type="match status" value="1"/>
</dbReference>
<feature type="transmembrane region" description="Helical" evidence="30">
    <location>
        <begin position="114"/>
        <end position="139"/>
    </location>
</feature>
<proteinExistence type="inferred from homology"/>
<dbReference type="EMBL" id="CM004394">
    <property type="protein sequence ID" value="OAY44278.1"/>
    <property type="molecule type" value="Genomic_DNA"/>
</dbReference>
<dbReference type="SMART" id="SM00388">
    <property type="entry name" value="HisKA"/>
    <property type="match status" value="1"/>
</dbReference>
<dbReference type="CDD" id="cd00082">
    <property type="entry name" value="HisKA"/>
    <property type="match status" value="1"/>
</dbReference>
<feature type="domain" description="Histidine kinase" evidence="32">
    <location>
        <begin position="375"/>
        <end position="609"/>
    </location>
</feature>
<dbReference type="PROSITE" id="PS50110">
    <property type="entry name" value="RESPONSE_REGULATORY"/>
    <property type="match status" value="1"/>
</dbReference>
<evidence type="ECO:0000256" key="18">
    <source>
        <dbReference type="ARBA" id="ARBA00023012"/>
    </source>
</evidence>
<dbReference type="PANTHER" id="PTHR24423">
    <property type="entry name" value="TWO-COMPONENT SENSOR HISTIDINE KINASE"/>
    <property type="match status" value="1"/>
</dbReference>
<keyword evidence="21 24" id="KW-0675">Receptor</keyword>
<dbReference type="Pfam" id="PF00072">
    <property type="entry name" value="Response_reg"/>
    <property type="match status" value="1"/>
</dbReference>
<keyword evidence="12 24" id="KW-0418">Kinase</keyword>
<dbReference type="InterPro" id="IPR005467">
    <property type="entry name" value="His_kinase_dom"/>
</dbReference>
<evidence type="ECO:0000256" key="28">
    <source>
        <dbReference type="PROSITE-ProRule" id="PRU00169"/>
    </source>
</evidence>
<dbReference type="Pfam" id="PF25487">
    <property type="entry name" value="ETR1_N"/>
    <property type="match status" value="1"/>
</dbReference>
<dbReference type="Pfam" id="PF00512">
    <property type="entry name" value="HisKA"/>
    <property type="match status" value="1"/>
</dbReference>
<keyword evidence="14 24" id="KW-0067">ATP-binding</keyword>
<dbReference type="Gene3D" id="3.30.565.10">
    <property type="entry name" value="Histidine kinase-like ATPase, C-terminal domain"/>
    <property type="match status" value="1"/>
</dbReference>
<dbReference type="CDD" id="cd16938">
    <property type="entry name" value="HATPase_ETR2_ERS2-EIN4-like"/>
    <property type="match status" value="1"/>
</dbReference>
<evidence type="ECO:0000259" key="33">
    <source>
        <dbReference type="PROSITE" id="PS50110"/>
    </source>
</evidence>
<dbReference type="InterPro" id="IPR003018">
    <property type="entry name" value="GAF"/>
</dbReference>
<feature type="transmembrane region" description="Helical" evidence="30">
    <location>
        <begin position="52"/>
        <end position="71"/>
    </location>
</feature>
<evidence type="ECO:0000256" key="1">
    <source>
        <dbReference type="ARBA" id="ARBA00003286"/>
    </source>
</evidence>
<evidence type="ECO:0000256" key="8">
    <source>
        <dbReference type="ARBA" id="ARBA00022692"/>
    </source>
</evidence>
<keyword evidence="15" id="KW-0832">Ubl conjugation</keyword>
<evidence type="ECO:0000256" key="9">
    <source>
        <dbReference type="ARBA" id="ARBA00022723"/>
    </source>
</evidence>
<dbReference type="InterPro" id="IPR036097">
    <property type="entry name" value="HisK_dim/P_sf"/>
</dbReference>
<evidence type="ECO:0000256" key="24">
    <source>
        <dbReference type="PIRNR" id="PIRNR026389"/>
    </source>
</evidence>
<dbReference type="SUPFAM" id="SSF47384">
    <property type="entry name" value="Homodimeric domain of signal transducing histidine kinase"/>
    <property type="match status" value="1"/>
</dbReference>
<evidence type="ECO:0000256" key="15">
    <source>
        <dbReference type="ARBA" id="ARBA00022843"/>
    </source>
</evidence>
<feature type="disulfide bond" description="Interchain" evidence="26">
    <location>
        <position position="32"/>
    </location>
</feature>
<dbReference type="GO" id="GO:0010105">
    <property type="term" value="P:negative regulation of ethylene-activated signaling pathway"/>
    <property type="evidence" value="ECO:0007669"/>
    <property type="project" value="UniProtKB-ARBA"/>
</dbReference>
<evidence type="ECO:0000256" key="23">
    <source>
        <dbReference type="ARBA" id="ARBA00062048"/>
    </source>
</evidence>
<evidence type="ECO:0000256" key="31">
    <source>
        <dbReference type="SAM" id="SignalP"/>
    </source>
</evidence>
<dbReference type="GO" id="GO:0046872">
    <property type="term" value="F:metal ion binding"/>
    <property type="evidence" value="ECO:0007669"/>
    <property type="project" value="UniProtKB-UniRule"/>
</dbReference>
<dbReference type="FunFam" id="1.10.287.130:FF:000087">
    <property type="entry name" value="Ethylene receptor 4"/>
    <property type="match status" value="1"/>
</dbReference>
<dbReference type="GO" id="GO:0051740">
    <property type="term" value="F:ethylene binding"/>
    <property type="evidence" value="ECO:0000318"/>
    <property type="project" value="GO_Central"/>
</dbReference>
<evidence type="ECO:0000256" key="22">
    <source>
        <dbReference type="ARBA" id="ARBA00056860"/>
    </source>
</evidence>
<keyword evidence="5" id="KW-1017">Isopeptide bond</keyword>
<name>A0A251KE42_MANES</name>
<evidence type="ECO:0000256" key="30">
    <source>
        <dbReference type="SAM" id="Phobius"/>
    </source>
</evidence>
<dbReference type="GO" id="GO:0005783">
    <property type="term" value="C:endoplasmic reticulum"/>
    <property type="evidence" value="ECO:0000318"/>
    <property type="project" value="GO_Central"/>
</dbReference>
<evidence type="ECO:0000256" key="19">
    <source>
        <dbReference type="ARBA" id="ARBA00023136"/>
    </source>
</evidence>
<keyword evidence="17 24" id="KW-0186">Copper</keyword>
<feature type="signal peptide" evidence="31">
    <location>
        <begin position="1"/>
        <end position="22"/>
    </location>
</feature>
<dbReference type="Gene3D" id="3.30.450.40">
    <property type="match status" value="1"/>
</dbReference>
<comment type="cofactor">
    <cofactor evidence="25">
        <name>Cu cation</name>
        <dbReference type="ChEBI" id="CHEBI:23378"/>
    </cofactor>
    <text evidence="25">Binds 1 copper ion per dimer.</text>
</comment>
<feature type="chain" id="PRO_5011914156" description="Ethylene receptor" evidence="31">
    <location>
        <begin position="23"/>
        <end position="764"/>
    </location>
</feature>